<dbReference type="SUPFAM" id="SSF102114">
    <property type="entry name" value="Radical SAM enzymes"/>
    <property type="match status" value="1"/>
</dbReference>
<reference evidence="2 3" key="1">
    <citation type="journal article" date="2016" name="Nat. Commun.">
        <title>Thousands of microbial genomes shed light on interconnected biogeochemical processes in an aquifer system.</title>
        <authorList>
            <person name="Anantharaman K."/>
            <person name="Brown C.T."/>
            <person name="Hug L.A."/>
            <person name="Sharon I."/>
            <person name="Castelle C.J."/>
            <person name="Probst A.J."/>
            <person name="Thomas B.C."/>
            <person name="Singh A."/>
            <person name="Wilkins M.J."/>
            <person name="Karaoz U."/>
            <person name="Brodie E.L."/>
            <person name="Williams K.H."/>
            <person name="Hubbard S.S."/>
            <person name="Banfield J.F."/>
        </authorList>
    </citation>
    <scope>NUCLEOTIDE SEQUENCE [LARGE SCALE GENOMIC DNA]</scope>
</reference>
<dbReference type="InterPro" id="IPR005909">
    <property type="entry name" value="RaSEA"/>
</dbReference>
<name>A0A1F6BU98_9BACT</name>
<dbReference type="STRING" id="1798471.A3A21_03265"/>
<gene>
    <name evidence="2" type="ORF">A3A21_03265</name>
</gene>
<dbReference type="InterPro" id="IPR058240">
    <property type="entry name" value="rSAM_sf"/>
</dbReference>
<dbReference type="GO" id="GO:0051536">
    <property type="term" value="F:iron-sulfur cluster binding"/>
    <property type="evidence" value="ECO:0007669"/>
    <property type="project" value="InterPro"/>
</dbReference>
<dbReference type="InterPro" id="IPR006638">
    <property type="entry name" value="Elp3/MiaA/NifB-like_rSAM"/>
</dbReference>
<comment type="caution">
    <text evidence="2">The sequence shown here is derived from an EMBL/GenBank/DDBJ whole genome shotgun (WGS) entry which is preliminary data.</text>
</comment>
<evidence type="ECO:0000313" key="2">
    <source>
        <dbReference type="EMBL" id="OGG40408.1"/>
    </source>
</evidence>
<organism evidence="2 3">
    <name type="scientific">Candidatus Jorgensenbacteria bacterium RIFCSPLOWO2_01_FULL_45_25b</name>
    <dbReference type="NCBI Taxonomy" id="1798471"/>
    <lineage>
        <taxon>Bacteria</taxon>
        <taxon>Candidatus Joergenseniibacteriota</taxon>
    </lineage>
</organism>
<feature type="domain" description="Elp3/MiaA/NifB-like radical SAM core" evidence="1">
    <location>
        <begin position="58"/>
        <end position="280"/>
    </location>
</feature>
<dbReference type="SMART" id="SM00729">
    <property type="entry name" value="Elp3"/>
    <property type="match status" value="1"/>
</dbReference>
<evidence type="ECO:0000259" key="1">
    <source>
        <dbReference type="SMART" id="SM00729"/>
    </source>
</evidence>
<dbReference type="AlphaFoldDB" id="A0A1F6BU98"/>
<protein>
    <recommendedName>
        <fullName evidence="1">Elp3/MiaA/NifB-like radical SAM core domain-containing protein</fullName>
    </recommendedName>
</protein>
<accession>A0A1F6BU98</accession>
<evidence type="ECO:0000313" key="3">
    <source>
        <dbReference type="Proteomes" id="UP000176996"/>
    </source>
</evidence>
<dbReference type="EMBL" id="MFKK01000027">
    <property type="protein sequence ID" value="OGG40408.1"/>
    <property type="molecule type" value="Genomic_DNA"/>
</dbReference>
<proteinExistence type="predicted"/>
<dbReference type="PIRSF" id="PIRSF004954">
    <property type="entry name" value="Radical_SAM"/>
    <property type="match status" value="1"/>
</dbReference>
<dbReference type="Proteomes" id="UP000176996">
    <property type="component" value="Unassembled WGS sequence"/>
</dbReference>
<dbReference type="GO" id="GO:0003824">
    <property type="term" value="F:catalytic activity"/>
    <property type="evidence" value="ECO:0007669"/>
    <property type="project" value="InterPro"/>
</dbReference>
<sequence length="396" mass="44844">MRDTTNRVRGTISAHPRKRDLATQFLTKVMVELRRNRPSLDLGQSWYVRYDQVRGRTFAQLWFSTNGCSWDRRGECVMCNYGHHTKVDWMEMVAFVQDGLGSIDRPVYELYVSPSGSLLDEREVPVRARHSILQLVNDFPAERFSFETRPETVTASTISELRNLVPSKRIAIGFGLESTDPWILRNCINKPNTNDTFTTAITHMSGIDLYANVSLGSAFLSPVEAVDDAVHSVNWALIHGADLALVFPMHVKGYTLLNWLHDRGLYEPPSLWSLVEVLTRLDPALVKRVIISWYRADYGVDSGVIASPTTCPNCKEAVLVALDKFREEPSIESVGRLMAIGCACRQIWMGKFEIPVQPLAERVFNIYHLLAGDLGLTEWLKERESALITEMTRAEP</sequence>